<feature type="compositionally biased region" description="Basic and acidic residues" evidence="9">
    <location>
        <begin position="1244"/>
        <end position="1256"/>
    </location>
</feature>
<dbReference type="Pfam" id="PF24762">
    <property type="entry name" value="TPR_IF140-IFT172"/>
    <property type="match status" value="1"/>
</dbReference>
<evidence type="ECO:0000256" key="9">
    <source>
        <dbReference type="SAM" id="MobiDB-lite"/>
    </source>
</evidence>
<dbReference type="Pfam" id="PF15911">
    <property type="entry name" value="Beta-prop_WDR19_2nd"/>
    <property type="match status" value="1"/>
</dbReference>
<dbReference type="SUPFAM" id="SSF48452">
    <property type="entry name" value="TPR-like"/>
    <property type="match status" value="1"/>
</dbReference>
<evidence type="ECO:0000256" key="5">
    <source>
        <dbReference type="ARBA" id="ARBA00022803"/>
    </source>
</evidence>
<sequence length="1360" mass="151269">MAHEKELFKLEQPHGPGQVYFSWQHGSGGYLATTGADNTVCIFNRHGKVEQRIRLPGQCIGLDWDCYGDLLAVICANATTLVLWDANTTKKSTVEVGLRDKLSCLVWAKTSPLLAVTTHSGNLSIYNHSTAKRIPVLGKHSKRITGGAWSSSDLLALGSEDKTLSINNADGDTLRVIQLRSEPAHLQFSEMKTDERLCGDNTVSVVVGKKTLFLYNLQDPDNPVELAFQSKYGTIVTYKWFGDGYVLLGFSGGYFVAISTHIKEVGQELFQAKNHRDCLTDIAVSHSLAKVVSCGDNTVKIHEMASLQDTPSVVSLDQEVERMDYSADGQLLAVATRGGSISVFLSKLPMLAAAYNSRVALLSSLTQITVYQLPFDKGKTMTSVVVEVEVEPSVLAVGPYHLVCAMNNRAWLYDLSRESEPTLLSDREYIGTVSAVSLNAEYTAVLLCHKIHLHYTESGGSSHGMDREMRMFPDEGEQYIVSCMALTTDFLIYASDMGHIWYFLLEDWVQVTEFQHVISIKAVYPDMVGTRLIFIDAKSDGYIYNPVTDDLVLIPDLPTSAAGVLWDTWHPDRNVFIVYDSENMYTYIHIRDSIKGQRVVRVGVTKLPTDQIPLVLHSGEVTLETSGGKLNSVCLSTHTTAPVAAALGQSDSLHSILDLHLALMRYNEAWNVCLILDEQEAWVKFGQSALRNLDVTTAIRVYRQVGDAGMVWSLESIQGVENKKLLAGHIAMFLQDFDLAQDLFLESSEPVTALTMRQDLLQWAEALRLATTLDPHQIPYISLQYANQLELTGNYSEALGHFERALTDGAGEHNASCRSGIARCAIRCGDYRRGITMATEHNASKQLRQQCAEILEQTKKMNEAASLYEKAECYDQAASVYIQLKNWTKLGELLPRVTSPKIHLQYAKGKEAVGDFRSAVQAYQRAGDLDSVVRISLDHLKDPQEAVRIVQETRSIEGAKLVAKFFQRIGDYSSAVRFLVISGCLSDAFRLSREQDQLELYADILAQECGDGEARAEFHSLALHFETAGKHLLAGKYYFHAEDYRKAMKHLLQASRQSPEDAEALTLAVQVAGRAGDDVLANQLVELLLGEVDGEARDPKYIFKLYMARGQYREAAKTAIIIANEEQVNGNYRSAHDVLLGMCQQLRHNQLTISSDLLSALMLLHSYILVRLHVCRGDHSKAACMLIRVVENISQFPCHIVPILTSAVIECHRAGLKSKAFHYATMLMRPEYRSQIEPKYSKKMEGVVRKPPRGPDNKLAPDPPETTSPCPYCEYSLPETQLSCTQCKNTIPFCIATGWHIVRNDLTICPNCNFPAICSQLEVLVEGGGTCPMCSEMVYPHQLARVDFDNYVQTYLQPPS</sequence>
<evidence type="ECO:0000256" key="2">
    <source>
        <dbReference type="ARBA" id="ARBA00022574"/>
    </source>
</evidence>
<accession>A0A1B6JH45</accession>
<dbReference type="SUPFAM" id="SSF82171">
    <property type="entry name" value="DPP6 N-terminal domain-like"/>
    <property type="match status" value="1"/>
</dbReference>
<evidence type="ECO:0000256" key="8">
    <source>
        <dbReference type="PROSITE-ProRule" id="PRU00339"/>
    </source>
</evidence>
<dbReference type="SMART" id="SM00320">
    <property type="entry name" value="WD40"/>
    <property type="match status" value="6"/>
</dbReference>
<dbReference type="Pfam" id="PF23146">
    <property type="entry name" value="Zf_IFT144_1st"/>
    <property type="match status" value="1"/>
</dbReference>
<keyword evidence="4" id="KW-0970">Cilium biogenesis/degradation</keyword>
<dbReference type="FunFam" id="1.25.40.470:FF:000009">
    <property type="entry name" value="WD repeat-containing protein 19 isoform X1"/>
    <property type="match status" value="1"/>
</dbReference>
<dbReference type="InterPro" id="IPR015943">
    <property type="entry name" value="WD40/YVTN_repeat-like_dom_sf"/>
</dbReference>
<organism evidence="13">
    <name type="scientific">Homalodisca liturata</name>
    <dbReference type="NCBI Taxonomy" id="320908"/>
    <lineage>
        <taxon>Eukaryota</taxon>
        <taxon>Metazoa</taxon>
        <taxon>Ecdysozoa</taxon>
        <taxon>Arthropoda</taxon>
        <taxon>Hexapoda</taxon>
        <taxon>Insecta</taxon>
        <taxon>Pterygota</taxon>
        <taxon>Neoptera</taxon>
        <taxon>Paraneoptera</taxon>
        <taxon>Hemiptera</taxon>
        <taxon>Auchenorrhyncha</taxon>
        <taxon>Membracoidea</taxon>
        <taxon>Cicadellidae</taxon>
        <taxon>Cicadellinae</taxon>
        <taxon>Proconiini</taxon>
        <taxon>Homalodisca</taxon>
    </lineage>
</organism>
<dbReference type="InterPro" id="IPR057855">
    <property type="entry name" value="Beta-prop_WDR19_1st"/>
</dbReference>
<dbReference type="PROSITE" id="PS50005">
    <property type="entry name" value="TPR"/>
    <property type="match status" value="1"/>
</dbReference>
<dbReference type="InterPro" id="IPR039468">
    <property type="entry name" value="WDR19_WD40_rpt"/>
</dbReference>
<evidence type="ECO:0000256" key="1">
    <source>
        <dbReference type="ARBA" id="ARBA00004138"/>
    </source>
</evidence>
<dbReference type="GO" id="GO:0005929">
    <property type="term" value="C:cilium"/>
    <property type="evidence" value="ECO:0007669"/>
    <property type="project" value="UniProtKB-SubCell"/>
</dbReference>
<dbReference type="GO" id="GO:0030991">
    <property type="term" value="C:intraciliary transport particle A"/>
    <property type="evidence" value="ECO:0007669"/>
    <property type="project" value="TreeGrafter"/>
</dbReference>
<proteinExistence type="predicted"/>
<dbReference type="Gene3D" id="2.130.10.10">
    <property type="entry name" value="YVTN repeat-like/Quinoprotein amine dehydrogenase"/>
    <property type="match status" value="3"/>
</dbReference>
<feature type="region of interest" description="Disordered" evidence="9">
    <location>
        <begin position="1244"/>
        <end position="1264"/>
    </location>
</feature>
<dbReference type="Gene3D" id="1.25.40.470">
    <property type="match status" value="1"/>
</dbReference>
<keyword evidence="5 8" id="KW-0802">TPR repeat</keyword>
<dbReference type="EMBL" id="GECU01009227">
    <property type="protein sequence ID" value="JAS98479.1"/>
    <property type="molecule type" value="Transcribed_RNA"/>
</dbReference>
<dbReference type="Pfam" id="PF23389">
    <property type="entry name" value="Beta-prop_WDR19_1st"/>
    <property type="match status" value="1"/>
</dbReference>
<dbReference type="FunFam" id="2.130.10.10:FF:000242">
    <property type="entry name" value="WD repeat domain 19, isoform CRA_a"/>
    <property type="match status" value="1"/>
</dbReference>
<gene>
    <name evidence="13" type="ORF">g.19365</name>
</gene>
<dbReference type="InterPro" id="IPR019734">
    <property type="entry name" value="TPR_rpt"/>
</dbReference>
<dbReference type="InterPro" id="IPR040379">
    <property type="entry name" value="WDR19/dyf-2"/>
</dbReference>
<evidence type="ECO:0000259" key="11">
    <source>
        <dbReference type="Pfam" id="PF23389"/>
    </source>
</evidence>
<feature type="domain" description="WDR19 WD40 repeat" evidence="10">
    <location>
        <begin position="359"/>
        <end position="638"/>
    </location>
</feature>
<dbReference type="PANTHER" id="PTHR14920">
    <property type="entry name" value="OSMOTIC AVOIDANCE ABNORMAL PROTEIN 1/WD REPEAT MEMBRANE PROTEIN"/>
    <property type="match status" value="1"/>
</dbReference>
<dbReference type="GO" id="GO:0060271">
    <property type="term" value="P:cilium assembly"/>
    <property type="evidence" value="ECO:0007669"/>
    <property type="project" value="TreeGrafter"/>
</dbReference>
<dbReference type="Gene3D" id="1.25.40.10">
    <property type="entry name" value="Tetratricopeptide repeat domain"/>
    <property type="match status" value="1"/>
</dbReference>
<reference evidence="13" key="1">
    <citation type="submission" date="2015-11" db="EMBL/GenBank/DDBJ databases">
        <title>De novo transcriptome assembly of four potential Pierce s Disease insect vectors from Arizona vineyards.</title>
        <authorList>
            <person name="Tassone E.E."/>
        </authorList>
    </citation>
    <scope>NUCLEOTIDE SEQUENCE</scope>
</reference>
<evidence type="ECO:0000256" key="7">
    <source>
        <dbReference type="ARBA" id="ARBA00023273"/>
    </source>
</evidence>
<keyword evidence="6" id="KW-0969">Cilium</keyword>
<name>A0A1B6JH45_9HEMI</name>
<dbReference type="InterPro" id="IPR011990">
    <property type="entry name" value="TPR-like_helical_dom_sf"/>
</dbReference>
<evidence type="ECO:0000259" key="10">
    <source>
        <dbReference type="Pfam" id="PF15911"/>
    </source>
</evidence>
<dbReference type="SUPFAM" id="SSF69322">
    <property type="entry name" value="Tricorn protease domain 2"/>
    <property type="match status" value="1"/>
</dbReference>
<evidence type="ECO:0000259" key="12">
    <source>
        <dbReference type="Pfam" id="PF24762"/>
    </source>
</evidence>
<feature type="domain" description="WDR19 first beta-propeller" evidence="11">
    <location>
        <begin position="19"/>
        <end position="339"/>
    </location>
</feature>
<feature type="domain" description="IF140/IFT172/WDR19 TPR" evidence="12">
    <location>
        <begin position="845"/>
        <end position="996"/>
    </location>
</feature>
<evidence type="ECO:0000256" key="3">
    <source>
        <dbReference type="ARBA" id="ARBA00022737"/>
    </source>
</evidence>
<keyword evidence="2" id="KW-0853">WD repeat</keyword>
<dbReference type="InterPro" id="IPR056168">
    <property type="entry name" value="TPR_IF140/IFT172/WDR19"/>
</dbReference>
<keyword evidence="3" id="KW-0677">Repeat</keyword>
<comment type="subcellular location">
    <subcellularLocation>
        <location evidence="1">Cell projection</location>
        <location evidence="1">Cilium</location>
    </subcellularLocation>
</comment>
<dbReference type="GO" id="GO:0035721">
    <property type="term" value="P:intraciliary retrograde transport"/>
    <property type="evidence" value="ECO:0007669"/>
    <property type="project" value="InterPro"/>
</dbReference>
<dbReference type="PANTHER" id="PTHR14920:SF0">
    <property type="entry name" value="WD REPEAT DOMAIN 19"/>
    <property type="match status" value="1"/>
</dbReference>
<evidence type="ECO:0000313" key="13">
    <source>
        <dbReference type="EMBL" id="JAS98479.1"/>
    </source>
</evidence>
<dbReference type="GO" id="GO:0008104">
    <property type="term" value="P:intracellular protein localization"/>
    <property type="evidence" value="ECO:0007669"/>
    <property type="project" value="UniProtKB-ARBA"/>
</dbReference>
<evidence type="ECO:0000256" key="4">
    <source>
        <dbReference type="ARBA" id="ARBA00022794"/>
    </source>
</evidence>
<dbReference type="InterPro" id="IPR001680">
    <property type="entry name" value="WD40_rpt"/>
</dbReference>
<feature type="repeat" description="TPR" evidence="8">
    <location>
        <begin position="1028"/>
        <end position="1061"/>
    </location>
</feature>
<evidence type="ECO:0000256" key="6">
    <source>
        <dbReference type="ARBA" id="ARBA00023069"/>
    </source>
</evidence>
<protein>
    <submittedName>
        <fullName evidence="13">Uncharacterized protein</fullName>
    </submittedName>
</protein>
<keyword evidence="7" id="KW-0966">Cell projection</keyword>